<dbReference type="EMBL" id="CP055538">
    <property type="protein sequence ID" value="QLO13726.1"/>
    <property type="molecule type" value="Genomic_DNA"/>
</dbReference>
<dbReference type="InterPro" id="IPR025484">
    <property type="entry name" value="DUF4376"/>
</dbReference>
<dbReference type="RefSeq" id="WP_181219522.1">
    <property type="nucleotide sequence ID" value="NZ_CP055538.1"/>
</dbReference>
<evidence type="ECO:0000259" key="1">
    <source>
        <dbReference type="Pfam" id="PF14301"/>
    </source>
</evidence>
<protein>
    <submittedName>
        <fullName evidence="2">DUF4376 domain-containing protein</fullName>
    </submittedName>
</protein>
<gene>
    <name evidence="2" type="ORF">HV183_09950</name>
</gene>
<evidence type="ECO:0000313" key="2">
    <source>
        <dbReference type="EMBL" id="QLO13726.1"/>
    </source>
</evidence>
<dbReference type="AlphaFoldDB" id="A0AAE7GSE2"/>
<evidence type="ECO:0000313" key="3">
    <source>
        <dbReference type="Proteomes" id="UP000510650"/>
    </source>
</evidence>
<name>A0AAE7GSE2_CITFR</name>
<reference evidence="3" key="1">
    <citation type="submission" date="2020-06" db="EMBL/GenBank/DDBJ databases">
        <title>REHAB project genomes.</title>
        <authorList>
            <person name="Shaw L.P."/>
        </authorList>
    </citation>
    <scope>NUCLEOTIDE SEQUENCE [LARGE SCALE GENOMIC DNA]</scope>
    <source>
        <strain evidence="3">RHBSTW-00398</strain>
    </source>
</reference>
<accession>A0AAE7GSE2</accession>
<dbReference type="Proteomes" id="UP000510650">
    <property type="component" value="Chromosome"/>
</dbReference>
<organism evidence="2 3">
    <name type="scientific">Citrobacter freundii</name>
    <dbReference type="NCBI Taxonomy" id="546"/>
    <lineage>
        <taxon>Bacteria</taxon>
        <taxon>Pseudomonadati</taxon>
        <taxon>Pseudomonadota</taxon>
        <taxon>Gammaproteobacteria</taxon>
        <taxon>Enterobacterales</taxon>
        <taxon>Enterobacteriaceae</taxon>
        <taxon>Citrobacter</taxon>
        <taxon>Citrobacter freundii complex</taxon>
    </lineage>
</organism>
<feature type="domain" description="DUF4376" evidence="1">
    <location>
        <begin position="49"/>
        <end position="119"/>
    </location>
</feature>
<dbReference type="Pfam" id="PF14301">
    <property type="entry name" value="DUF4376"/>
    <property type="match status" value="1"/>
</dbReference>
<proteinExistence type="predicted"/>
<sequence length="126" mass="13526">MTKTYLHAGITHADTSEEYMTELGIDTDTRAAIMSQIDFEIAQDAVSAKKLRDAAVAAIKVTVSGKVFDGDEVAQGRMARAVSAAESATITTYQWKLADNSVAAVSLDELKQALALAFQAQSELWV</sequence>